<organism evidence="1 2">
    <name type="scientific">Orchesella dallaii</name>
    <dbReference type="NCBI Taxonomy" id="48710"/>
    <lineage>
        <taxon>Eukaryota</taxon>
        <taxon>Metazoa</taxon>
        <taxon>Ecdysozoa</taxon>
        <taxon>Arthropoda</taxon>
        <taxon>Hexapoda</taxon>
        <taxon>Collembola</taxon>
        <taxon>Entomobryomorpha</taxon>
        <taxon>Entomobryoidea</taxon>
        <taxon>Orchesellidae</taxon>
        <taxon>Orchesellinae</taxon>
        <taxon>Orchesella</taxon>
    </lineage>
</organism>
<evidence type="ECO:0000313" key="2">
    <source>
        <dbReference type="Proteomes" id="UP001642540"/>
    </source>
</evidence>
<keyword evidence="2" id="KW-1185">Reference proteome</keyword>
<evidence type="ECO:0000313" key="1">
    <source>
        <dbReference type="EMBL" id="CAL8081664.1"/>
    </source>
</evidence>
<sequence>MARAQRQWMMIKDLVGKRLKPTGDLMGVDKKVDNNEAKLPHWEHGGKLQTLAKKNQMDMFGNMDEEEPTDVLSITFVFYVLTKVQGSPSKAIFKSRRKLRAL</sequence>
<comment type="caution">
    <text evidence="1">The sequence shown here is derived from an EMBL/GenBank/DDBJ whole genome shotgun (WGS) entry which is preliminary data.</text>
</comment>
<dbReference type="EMBL" id="CAXLJM020000015">
    <property type="protein sequence ID" value="CAL8081664.1"/>
    <property type="molecule type" value="Genomic_DNA"/>
</dbReference>
<accession>A0ABP1Q1S3</accession>
<dbReference type="Proteomes" id="UP001642540">
    <property type="component" value="Unassembled WGS sequence"/>
</dbReference>
<reference evidence="1 2" key="1">
    <citation type="submission" date="2024-08" db="EMBL/GenBank/DDBJ databases">
        <authorList>
            <person name="Cucini C."/>
            <person name="Frati F."/>
        </authorList>
    </citation>
    <scope>NUCLEOTIDE SEQUENCE [LARGE SCALE GENOMIC DNA]</scope>
</reference>
<gene>
    <name evidence="1" type="ORF">ODALV1_LOCUS4983</name>
</gene>
<protein>
    <submittedName>
        <fullName evidence="1">Uncharacterized protein</fullName>
    </submittedName>
</protein>
<proteinExistence type="predicted"/>
<name>A0ABP1Q1S3_9HEXA</name>